<sequence>MRWTLLEPVHFKKEEITARHGHSCIFASKKGRGEAVVPAMYSFFGAVENALFNEVVLYDINKNNADIILEIAEDDKVVFPVSCCAICKDDNEVIYLFGGISSTEERDEIVRQFVQFDIETKSFKSVEWTGECPPHLLGAKMNFVKEERKIYLFGGYRDDFKFSNDLYSFDLETNKWELVECNGMKPRERESHSMEYWECSKPITLLKDNEEEEIENGKFLVVFGGLTEGHRLNDVQFYNLNNKTWYQARTPTANEVTGRSQHSAFIYKDKIYILFGWEYSTEAQSMPLRELNEERTVAESKNVYSKLKTHSKFAKSILMYDIFSNEWTKKEFHGGIVPTPRVGHGAAQFEDKIYVFGGRDGPKRQHCLSDFWMLELEATQDEKPRLEYIGKRKCASEAPIAVSNDANENEVPEKKKRKSTATAPSTPAKKRRSVVPTIAVVTPRQKDKLNVIDYDENIRIDFNKCYDPNNFHKSLDELTIGQRFDEASGKFYYGRFICRKEGKTKKTSGLFHYEGWAHTMDESISLNDIPRRVRKLSERYQEWLQENLNKQKEGNFHEILDVADFSDKIFDERPYFGNKGPEPEENYTLESLAKSKHYKNLFQTKKEESSEGSVLSDIPSMKEDEVKDISLSTVEIEEIEVSEAKESIESAQSEQEENIQIIESVQEETINDISISEQQSNESNKENQEIVEMKNEDANDITNDITTITTAMDVE</sequence>
<dbReference type="SUPFAM" id="SSF117281">
    <property type="entry name" value="Kelch motif"/>
    <property type="match status" value="1"/>
</dbReference>
<reference evidence="4 5" key="1">
    <citation type="journal article" date="2013" name="Curr. Biol.">
        <title>Shared signatures of parasitism and phylogenomics unite Cryptomycota and microsporidia.</title>
        <authorList>
            <person name="James T.Y."/>
            <person name="Pelin A."/>
            <person name="Bonen L."/>
            <person name="Ahrendt S."/>
            <person name="Sain D."/>
            <person name="Corradi N."/>
            <person name="Stajich J.E."/>
        </authorList>
    </citation>
    <scope>NUCLEOTIDE SEQUENCE [LARGE SCALE GENOMIC DNA]</scope>
    <source>
        <strain evidence="4 5">CSF55</strain>
    </source>
</reference>
<dbReference type="AlphaFoldDB" id="A0A075B589"/>
<evidence type="ECO:0000256" key="1">
    <source>
        <dbReference type="ARBA" id="ARBA00022441"/>
    </source>
</evidence>
<protein>
    <submittedName>
        <fullName evidence="4">Kelch-type beta propeller domain-containing protein</fullName>
    </submittedName>
</protein>
<evidence type="ECO:0000256" key="3">
    <source>
        <dbReference type="SAM" id="MobiDB-lite"/>
    </source>
</evidence>
<dbReference type="Pfam" id="PF01344">
    <property type="entry name" value="Kelch_1"/>
    <property type="match status" value="1"/>
</dbReference>
<gene>
    <name evidence="4" type="ORF">O9G_001439</name>
</gene>
<dbReference type="EMBL" id="KE560384">
    <property type="protein sequence ID" value="EPZ36994.1"/>
    <property type="molecule type" value="Genomic_DNA"/>
</dbReference>
<dbReference type="OrthoDB" id="10250130at2759"/>
<dbReference type="HOGENOM" id="CLU_386434_0_0_1"/>
<feature type="region of interest" description="Disordered" evidence="3">
    <location>
        <begin position="674"/>
        <end position="702"/>
    </location>
</feature>
<organism evidence="4 5">
    <name type="scientific">Rozella allomycis (strain CSF55)</name>
    <dbReference type="NCBI Taxonomy" id="988480"/>
    <lineage>
        <taxon>Eukaryota</taxon>
        <taxon>Fungi</taxon>
        <taxon>Fungi incertae sedis</taxon>
        <taxon>Cryptomycota</taxon>
        <taxon>Cryptomycota incertae sedis</taxon>
        <taxon>Rozella</taxon>
    </lineage>
</organism>
<name>A0A075B589_ROZAC</name>
<proteinExistence type="predicted"/>
<dbReference type="InterPro" id="IPR006652">
    <property type="entry name" value="Kelch_1"/>
</dbReference>
<dbReference type="STRING" id="988480.A0A075B589"/>
<keyword evidence="2" id="KW-0677">Repeat</keyword>
<dbReference type="Pfam" id="PF24681">
    <property type="entry name" value="Kelch_KLHDC2_KLHL20_DRC7"/>
    <property type="match status" value="1"/>
</dbReference>
<evidence type="ECO:0000313" key="4">
    <source>
        <dbReference type="EMBL" id="EPZ36994.1"/>
    </source>
</evidence>
<feature type="compositionally biased region" description="Basic and acidic residues" evidence="3">
    <location>
        <begin position="683"/>
        <end position="697"/>
    </location>
</feature>
<dbReference type="PANTHER" id="PTHR46093">
    <property type="entry name" value="ACYL-COA-BINDING DOMAIN-CONTAINING PROTEIN 5"/>
    <property type="match status" value="1"/>
</dbReference>
<evidence type="ECO:0000313" key="5">
    <source>
        <dbReference type="Proteomes" id="UP000030755"/>
    </source>
</evidence>
<keyword evidence="5" id="KW-1185">Reference proteome</keyword>
<dbReference type="PANTHER" id="PTHR46093:SF18">
    <property type="entry name" value="FIBRONECTIN TYPE-III DOMAIN-CONTAINING PROTEIN"/>
    <property type="match status" value="1"/>
</dbReference>
<dbReference type="InterPro" id="IPR015915">
    <property type="entry name" value="Kelch-typ_b-propeller"/>
</dbReference>
<keyword evidence="1" id="KW-0880">Kelch repeat</keyword>
<feature type="region of interest" description="Disordered" evidence="3">
    <location>
        <begin position="400"/>
        <end position="434"/>
    </location>
</feature>
<accession>A0A075B589</accession>
<evidence type="ECO:0000256" key="2">
    <source>
        <dbReference type="ARBA" id="ARBA00022737"/>
    </source>
</evidence>
<dbReference type="Proteomes" id="UP000030755">
    <property type="component" value="Unassembled WGS sequence"/>
</dbReference>
<dbReference type="Gene3D" id="2.120.10.80">
    <property type="entry name" value="Kelch-type beta propeller"/>
    <property type="match status" value="2"/>
</dbReference>